<feature type="transmembrane region" description="Helical" evidence="6">
    <location>
        <begin position="136"/>
        <end position="156"/>
    </location>
</feature>
<feature type="transmembrane region" description="Helical" evidence="6">
    <location>
        <begin position="101"/>
        <end position="124"/>
    </location>
</feature>
<proteinExistence type="predicted"/>
<evidence type="ECO:0000256" key="3">
    <source>
        <dbReference type="ARBA" id="ARBA00022989"/>
    </source>
</evidence>
<dbReference type="EMBL" id="JADGIZ020000039">
    <property type="protein sequence ID" value="KAL2913944.1"/>
    <property type="molecule type" value="Genomic_DNA"/>
</dbReference>
<feature type="transmembrane region" description="Helical" evidence="6">
    <location>
        <begin position="58"/>
        <end position="81"/>
    </location>
</feature>
<name>A0ABR4N3A6_9FUNG</name>
<evidence type="ECO:0000256" key="2">
    <source>
        <dbReference type="ARBA" id="ARBA00022692"/>
    </source>
</evidence>
<keyword evidence="3 6" id="KW-1133">Transmembrane helix</keyword>
<dbReference type="Proteomes" id="UP001527925">
    <property type="component" value="Unassembled WGS sequence"/>
</dbReference>
<comment type="caution">
    <text evidence="8">The sequence shown here is derived from an EMBL/GenBank/DDBJ whole genome shotgun (WGS) entry which is preliminary data.</text>
</comment>
<comment type="subcellular location">
    <subcellularLocation>
        <location evidence="1">Membrane</location>
        <topology evidence="1">Multi-pass membrane protein</topology>
    </subcellularLocation>
</comment>
<evidence type="ECO:0000256" key="1">
    <source>
        <dbReference type="ARBA" id="ARBA00004141"/>
    </source>
</evidence>
<gene>
    <name evidence="8" type="ORF">HK105_206535</name>
</gene>
<feature type="transmembrane region" description="Helical" evidence="6">
    <location>
        <begin position="341"/>
        <end position="360"/>
    </location>
</feature>
<evidence type="ECO:0000256" key="6">
    <source>
        <dbReference type="SAM" id="Phobius"/>
    </source>
</evidence>
<protein>
    <recommendedName>
        <fullName evidence="7">Sugar phosphate transporter domain-containing protein</fullName>
    </recommendedName>
</protein>
<evidence type="ECO:0000313" key="9">
    <source>
        <dbReference type="Proteomes" id="UP001527925"/>
    </source>
</evidence>
<evidence type="ECO:0000259" key="7">
    <source>
        <dbReference type="Pfam" id="PF03151"/>
    </source>
</evidence>
<keyword evidence="9" id="KW-1185">Reference proteome</keyword>
<organism evidence="8 9">
    <name type="scientific">Polyrhizophydium stewartii</name>
    <dbReference type="NCBI Taxonomy" id="2732419"/>
    <lineage>
        <taxon>Eukaryota</taxon>
        <taxon>Fungi</taxon>
        <taxon>Fungi incertae sedis</taxon>
        <taxon>Chytridiomycota</taxon>
        <taxon>Chytridiomycota incertae sedis</taxon>
        <taxon>Chytridiomycetes</taxon>
        <taxon>Rhizophydiales</taxon>
        <taxon>Rhizophydiales incertae sedis</taxon>
        <taxon>Polyrhizophydium</taxon>
    </lineage>
</organism>
<feature type="region of interest" description="Disordered" evidence="5">
    <location>
        <begin position="1"/>
        <end position="29"/>
    </location>
</feature>
<reference evidence="8 9" key="1">
    <citation type="submission" date="2023-09" db="EMBL/GenBank/DDBJ databases">
        <title>Pangenome analysis of Batrachochytrium dendrobatidis and related Chytrids.</title>
        <authorList>
            <person name="Yacoub M.N."/>
            <person name="Stajich J.E."/>
            <person name="James T.Y."/>
        </authorList>
    </citation>
    <scope>NUCLEOTIDE SEQUENCE [LARGE SCALE GENOMIC DNA]</scope>
    <source>
        <strain evidence="8 9">JEL0888</strain>
    </source>
</reference>
<dbReference type="InterPro" id="IPR004853">
    <property type="entry name" value="Sugar_P_trans_dom"/>
</dbReference>
<keyword evidence="2 6" id="KW-0812">Transmembrane</keyword>
<keyword evidence="4 6" id="KW-0472">Membrane</keyword>
<feature type="transmembrane region" description="Helical" evidence="6">
    <location>
        <begin position="314"/>
        <end position="335"/>
    </location>
</feature>
<dbReference type="InterPro" id="IPR050186">
    <property type="entry name" value="TPT_transporter"/>
</dbReference>
<feature type="transmembrane region" description="Helical" evidence="6">
    <location>
        <begin position="249"/>
        <end position="267"/>
    </location>
</feature>
<accession>A0ABR4N3A6</accession>
<evidence type="ECO:0000256" key="4">
    <source>
        <dbReference type="ARBA" id="ARBA00023136"/>
    </source>
</evidence>
<evidence type="ECO:0000256" key="5">
    <source>
        <dbReference type="SAM" id="MobiDB-lite"/>
    </source>
</evidence>
<feature type="transmembrane region" description="Helical" evidence="6">
    <location>
        <begin position="189"/>
        <end position="208"/>
    </location>
</feature>
<dbReference type="PANTHER" id="PTHR11132">
    <property type="entry name" value="SOLUTE CARRIER FAMILY 35"/>
    <property type="match status" value="1"/>
</dbReference>
<dbReference type="Pfam" id="PF03151">
    <property type="entry name" value="TPT"/>
    <property type="match status" value="1"/>
</dbReference>
<feature type="transmembrane region" description="Helical" evidence="6">
    <location>
        <begin position="282"/>
        <end position="302"/>
    </location>
</feature>
<feature type="transmembrane region" description="Helical" evidence="6">
    <location>
        <begin position="214"/>
        <end position="237"/>
    </location>
</feature>
<feature type="domain" description="Sugar phosphate transporter" evidence="7">
    <location>
        <begin position="73"/>
        <end position="357"/>
    </location>
</feature>
<evidence type="ECO:0000313" key="8">
    <source>
        <dbReference type="EMBL" id="KAL2913944.1"/>
    </source>
</evidence>
<sequence>MQSIRGQPAPQSPIRTSADGLTVEDDSGQHASRHQASSYQHAVTIGVGAINKSTPAAAAAHAVATATAFEATAWLAVYFFFNLGLTIYNKAVMQFYKFDFPWTLTGIHTLCGAIGCQLLASLGMFKPVRLGLRENLVMLAFSTLYTINIAVSNVSLNMVSVPFHQTVRAMVPLFTMLMEYIMFRKSFTYAVSVTMIPIVFGVSLATIGDYNFTTMGLLLTLLGAVLAALKGIVTNVVQVGKLKLHPLDLLLRMSPLAFIQTMFYAFLTGELRRMSDFMRDDISTPIIFALLANGCIAFGLNLSSFTANKMTSALTMGVAGNVKQVLSIVLSVMIFSIKVSFTNGVGILLTLIGGALYTHVEIKEKQRRAQAAYTKVKTDEES</sequence>